<dbReference type="KEGG" id="npy:NPRO_11460"/>
<reference evidence="1" key="1">
    <citation type="journal article" name="DNA Res.">
        <title>The physiological potential of anammox bacteria as revealed by their core genome structure.</title>
        <authorList>
            <person name="Okubo T."/>
            <person name="Toyoda A."/>
            <person name="Fukuhara K."/>
            <person name="Uchiyama I."/>
            <person name="Harigaya Y."/>
            <person name="Kuroiwa M."/>
            <person name="Suzuki T."/>
            <person name="Murakami Y."/>
            <person name="Suwa Y."/>
            <person name="Takami H."/>
        </authorList>
    </citation>
    <scope>NUCLEOTIDE SEQUENCE</scope>
    <source>
        <strain evidence="1">317325-2</strain>
    </source>
</reference>
<dbReference type="SUPFAM" id="SSF52317">
    <property type="entry name" value="Class I glutamine amidotransferase-like"/>
    <property type="match status" value="1"/>
</dbReference>
<evidence type="ECO:0000313" key="2">
    <source>
        <dbReference type="Proteomes" id="UP000662873"/>
    </source>
</evidence>
<dbReference type="CDD" id="cd03133">
    <property type="entry name" value="GATase1_ES1"/>
    <property type="match status" value="1"/>
</dbReference>
<dbReference type="Proteomes" id="UP000662873">
    <property type="component" value="Chromosome"/>
</dbReference>
<organism evidence="1 2">
    <name type="scientific">Candidatus Nitrosymbiomonas proteolyticus</name>
    <dbReference type="NCBI Taxonomy" id="2608984"/>
    <lineage>
        <taxon>Bacteria</taxon>
        <taxon>Bacillati</taxon>
        <taxon>Armatimonadota</taxon>
        <taxon>Armatimonadota incertae sedis</taxon>
        <taxon>Candidatus Nitrosymbiomonas</taxon>
    </lineage>
</organism>
<dbReference type="PANTHER" id="PTHR10224">
    <property type="entry name" value="ES1 PROTEIN HOMOLOG, MITOCHONDRIAL"/>
    <property type="match status" value="1"/>
</dbReference>
<name>A0A809S9C7_9BACT</name>
<gene>
    <name evidence="1" type="ORF">NPRO_11460</name>
</gene>
<accession>A0A809S9C7</accession>
<dbReference type="AlphaFoldDB" id="A0A809S9C7"/>
<evidence type="ECO:0000313" key="1">
    <source>
        <dbReference type="EMBL" id="BBO23551.1"/>
    </source>
</evidence>
<dbReference type="PANTHER" id="PTHR10224:SF12">
    <property type="entry name" value="GLYOXALASE ELBB"/>
    <property type="match status" value="1"/>
</dbReference>
<dbReference type="EMBL" id="AP021858">
    <property type="protein sequence ID" value="BBO23551.1"/>
    <property type="molecule type" value="Genomic_DNA"/>
</dbReference>
<dbReference type="Gene3D" id="3.40.50.880">
    <property type="match status" value="1"/>
</dbReference>
<dbReference type="NCBIfam" id="NF008747">
    <property type="entry name" value="PRK11780.1"/>
    <property type="match status" value="1"/>
</dbReference>
<sequence length="224" mass="23297">MPKVAVVLSGCGFLDGAEIQEAVFTLLYLDRAGAEVQCFAPDKPQMHVVDHRAGQPTAESRNVLTESARIARGQIEPLSKASMSGFDALAMPGGYGVAKNLSTFATKGAEGEVDPDLARLIGEAYRARKPILAICISPAILALALANVGAGANLTIGSDAGTAQAIESLGCTHEECAVDSFVADEDSRIITTPAYMLGPGPKGVAAGIEKSVETLMRWLRTPVA</sequence>
<protein>
    <submittedName>
        <fullName evidence="1">Isoprenoid biosynthesis protein</fullName>
    </submittedName>
</protein>
<dbReference type="InterPro" id="IPR029062">
    <property type="entry name" value="Class_I_gatase-like"/>
</dbReference>
<proteinExistence type="predicted"/>